<comment type="caution">
    <text evidence="10">The sequence shown here is derived from an EMBL/GenBank/DDBJ whole genome shotgun (WGS) entry which is preliminary data.</text>
</comment>
<keyword evidence="2" id="KW-0813">Transport</keyword>
<dbReference type="PANTHER" id="PTHR48041">
    <property type="entry name" value="ABC TRANSPORTER G FAMILY MEMBER 28"/>
    <property type="match status" value="1"/>
</dbReference>
<dbReference type="Gene3D" id="3.40.50.300">
    <property type="entry name" value="P-loop containing nucleotide triphosphate hydrolases"/>
    <property type="match status" value="1"/>
</dbReference>
<evidence type="ECO:0000256" key="8">
    <source>
        <dbReference type="SAM" id="Phobius"/>
    </source>
</evidence>
<dbReference type="EMBL" id="LLXI01001595">
    <property type="protein sequence ID" value="PKY54373.1"/>
    <property type="molecule type" value="Genomic_DNA"/>
</dbReference>
<dbReference type="AlphaFoldDB" id="A0A2I1H669"/>
<dbReference type="Pfam" id="PF19055">
    <property type="entry name" value="ABC2_membrane_7"/>
    <property type="match status" value="1"/>
</dbReference>
<dbReference type="InterPro" id="IPR043926">
    <property type="entry name" value="ABCG_dom"/>
</dbReference>
<name>A0A2I1H669_9GLOM</name>
<protein>
    <submittedName>
        <fullName evidence="10">P-loop containing nucleoside triphosphate hydrolase protein</fullName>
    </submittedName>
</protein>
<keyword evidence="7 8" id="KW-0472">Membrane</keyword>
<gene>
    <name evidence="10" type="ORF">RhiirA4_473161</name>
</gene>
<reference evidence="10 11" key="1">
    <citation type="submission" date="2015-10" db="EMBL/GenBank/DDBJ databases">
        <title>Genome analyses suggest a sexual origin of heterokaryosis in a supposedly ancient asexual fungus.</title>
        <authorList>
            <person name="Ropars J."/>
            <person name="Sedzielewska K."/>
            <person name="Noel J."/>
            <person name="Charron P."/>
            <person name="Farinelli L."/>
            <person name="Marton T."/>
            <person name="Kruger M."/>
            <person name="Pelin A."/>
            <person name="Brachmann A."/>
            <person name="Corradi N."/>
        </authorList>
    </citation>
    <scope>NUCLEOTIDE SEQUENCE [LARGE SCALE GENOMIC DNA]</scope>
    <source>
        <strain evidence="10 11">A4</strain>
    </source>
</reference>
<dbReference type="Pfam" id="PF00005">
    <property type="entry name" value="ABC_tran"/>
    <property type="match status" value="1"/>
</dbReference>
<keyword evidence="4" id="KW-0547">Nucleotide-binding</keyword>
<evidence type="ECO:0000256" key="5">
    <source>
        <dbReference type="ARBA" id="ARBA00022840"/>
    </source>
</evidence>
<keyword evidence="10" id="KW-0378">Hydrolase</keyword>
<evidence type="ECO:0000256" key="7">
    <source>
        <dbReference type="ARBA" id="ARBA00023136"/>
    </source>
</evidence>
<proteinExistence type="predicted"/>
<evidence type="ECO:0000313" key="11">
    <source>
        <dbReference type="Proteomes" id="UP000234323"/>
    </source>
</evidence>
<keyword evidence="5" id="KW-0067">ATP-binding</keyword>
<evidence type="ECO:0000256" key="1">
    <source>
        <dbReference type="ARBA" id="ARBA00004141"/>
    </source>
</evidence>
<evidence type="ECO:0000256" key="2">
    <source>
        <dbReference type="ARBA" id="ARBA00022448"/>
    </source>
</evidence>
<feature type="domain" description="ABC transporter" evidence="9">
    <location>
        <begin position="79"/>
        <end position="318"/>
    </location>
</feature>
<evidence type="ECO:0000256" key="6">
    <source>
        <dbReference type="ARBA" id="ARBA00022989"/>
    </source>
</evidence>
<dbReference type="InterPro" id="IPR013525">
    <property type="entry name" value="ABC2_TM"/>
</dbReference>
<evidence type="ECO:0000256" key="4">
    <source>
        <dbReference type="ARBA" id="ARBA00022741"/>
    </source>
</evidence>
<dbReference type="InterPro" id="IPR003439">
    <property type="entry name" value="ABC_transporter-like_ATP-bd"/>
</dbReference>
<feature type="transmembrane region" description="Helical" evidence="8">
    <location>
        <begin position="644"/>
        <end position="666"/>
    </location>
</feature>
<organism evidence="10 11">
    <name type="scientific">Rhizophagus irregularis</name>
    <dbReference type="NCBI Taxonomy" id="588596"/>
    <lineage>
        <taxon>Eukaryota</taxon>
        <taxon>Fungi</taxon>
        <taxon>Fungi incertae sedis</taxon>
        <taxon>Mucoromycota</taxon>
        <taxon>Glomeromycotina</taxon>
        <taxon>Glomeromycetes</taxon>
        <taxon>Glomerales</taxon>
        <taxon>Glomeraceae</taxon>
        <taxon>Rhizophagus</taxon>
    </lineage>
</organism>
<dbReference type="InterPro" id="IPR027417">
    <property type="entry name" value="P-loop_NTPase"/>
</dbReference>
<dbReference type="PROSITE" id="PS00211">
    <property type="entry name" value="ABC_TRANSPORTER_1"/>
    <property type="match status" value="1"/>
</dbReference>
<dbReference type="InterPro" id="IPR003593">
    <property type="entry name" value="AAA+_ATPase"/>
</dbReference>
<dbReference type="PROSITE" id="PS50893">
    <property type="entry name" value="ABC_TRANSPORTER_2"/>
    <property type="match status" value="1"/>
</dbReference>
<dbReference type="PANTHER" id="PTHR48041:SF63">
    <property type="entry name" value="EARLY GENE AT 23, ISOFORM C"/>
    <property type="match status" value="1"/>
</dbReference>
<dbReference type="SMART" id="SM00382">
    <property type="entry name" value="AAA"/>
    <property type="match status" value="1"/>
</dbReference>
<dbReference type="GO" id="GO:0016887">
    <property type="term" value="F:ATP hydrolysis activity"/>
    <property type="evidence" value="ECO:0007669"/>
    <property type="project" value="InterPro"/>
</dbReference>
<evidence type="ECO:0000256" key="3">
    <source>
        <dbReference type="ARBA" id="ARBA00022692"/>
    </source>
</evidence>
<dbReference type="VEuPathDB" id="FungiDB:RhiirFUN_005698"/>
<dbReference type="Pfam" id="PF01061">
    <property type="entry name" value="ABC2_membrane"/>
    <property type="match status" value="1"/>
</dbReference>
<accession>A0A2I1H669</accession>
<dbReference type="VEuPathDB" id="FungiDB:RhiirA1_468788"/>
<sequence length="672" mass="75761">MEHEITTDENRIEVDSISSSVNEKQVGSDYEFSAERTTKRRLLIQRTESGSTSAKNPVYVEWYGLNYSIPKENTNTWKCKKSSLESGKTRLSIIENIHGCANPGEILAIMGPSGCGKTTLLNILGDRVGNKGVKGTITMNGFKPTKCSKRYVAYCTQDDIFFPEISVKDTLGFTARLRLPRDVPLDDKLKQVDATMQLLNLTKSARTKIGDNRVRGVSGGERKRVSIASELLTDPSVILLDEPTSGLDSALALELAKILKELAIKQRKTIIIVIHQPSSQVFEIFDKLMLMCDGHMVYFGKRANVADYLANLGFKCHPNYNLADYILELLNDDASKQKLIHSYANQVRDDPTGKKEIEKYSRRKHDNNNDIKQAPVLCDYGWEATFFQQVSILTERTFKQSLKDILSTTELIHTFAMAVICCLIWFRVPFTEENIHDRTGSIFFVVVFWSFEPFLGAVATLPMDLVMLTKERQSRSYRLSAYFLSKQIAELPLILIKPALFTIVVYWVTDLLPDFGRFMAYLVVILLNTLTSQGFGYFFGASLLNVQKSVSVGTVFMLGSMLLGGFYVKNLPPGLAWLKYLSFVTYSYGLNLQIQFDTSKAQFRCGSPESLGMGQTSICDLLGYNNSIPGTIILENERPTELPWYINFIVLLAVCIAVRFVAYYCLFKNTKK</sequence>
<dbReference type="GO" id="GO:0005886">
    <property type="term" value="C:plasma membrane"/>
    <property type="evidence" value="ECO:0007669"/>
    <property type="project" value="TreeGrafter"/>
</dbReference>
<dbReference type="Proteomes" id="UP000234323">
    <property type="component" value="Unassembled WGS sequence"/>
</dbReference>
<dbReference type="VEuPathDB" id="FungiDB:FUN_005972"/>
<dbReference type="SUPFAM" id="SSF52540">
    <property type="entry name" value="P-loop containing nucleoside triphosphate hydrolases"/>
    <property type="match status" value="1"/>
</dbReference>
<keyword evidence="3 8" id="KW-0812">Transmembrane</keyword>
<dbReference type="GO" id="GO:0140359">
    <property type="term" value="F:ABC-type transporter activity"/>
    <property type="evidence" value="ECO:0007669"/>
    <property type="project" value="InterPro"/>
</dbReference>
<dbReference type="CDD" id="cd03213">
    <property type="entry name" value="ABCG_EPDR"/>
    <property type="match status" value="1"/>
</dbReference>
<feature type="transmembrane region" description="Helical" evidence="8">
    <location>
        <begin position="488"/>
        <end position="508"/>
    </location>
</feature>
<dbReference type="InterPro" id="IPR017871">
    <property type="entry name" value="ABC_transporter-like_CS"/>
</dbReference>
<keyword evidence="6 8" id="KW-1133">Transmembrane helix</keyword>
<feature type="transmembrane region" description="Helical" evidence="8">
    <location>
        <begin position="411"/>
        <end position="430"/>
    </location>
</feature>
<keyword evidence="11" id="KW-1185">Reference proteome</keyword>
<evidence type="ECO:0000259" key="9">
    <source>
        <dbReference type="PROSITE" id="PS50893"/>
    </source>
</evidence>
<comment type="subcellular location">
    <subcellularLocation>
        <location evidence="1">Membrane</location>
        <topology evidence="1">Multi-pass membrane protein</topology>
    </subcellularLocation>
</comment>
<dbReference type="InterPro" id="IPR050352">
    <property type="entry name" value="ABCG_transporters"/>
</dbReference>
<evidence type="ECO:0000313" key="10">
    <source>
        <dbReference type="EMBL" id="PKY54373.1"/>
    </source>
</evidence>
<dbReference type="GO" id="GO:0005524">
    <property type="term" value="F:ATP binding"/>
    <property type="evidence" value="ECO:0007669"/>
    <property type="project" value="UniProtKB-KW"/>
</dbReference>
<feature type="transmembrane region" description="Helical" evidence="8">
    <location>
        <begin position="520"/>
        <end position="538"/>
    </location>
</feature>
<feature type="transmembrane region" description="Helical" evidence="8">
    <location>
        <begin position="550"/>
        <end position="568"/>
    </location>
</feature>
<feature type="transmembrane region" description="Helical" evidence="8">
    <location>
        <begin position="442"/>
        <end position="467"/>
    </location>
</feature>